<protein>
    <submittedName>
        <fullName evidence="2">Os09g0114000 protein</fullName>
    </submittedName>
</protein>
<evidence type="ECO:0000256" key="1">
    <source>
        <dbReference type="SAM" id="MobiDB-lite"/>
    </source>
</evidence>
<gene>
    <name evidence="2" type="ordered locus">Os09g0114000</name>
    <name evidence="2" type="ORF">OSNPB_090114000</name>
</gene>
<organism evidence="2 3">
    <name type="scientific">Oryza sativa subsp. japonica</name>
    <name type="common">Rice</name>
    <dbReference type="NCBI Taxonomy" id="39947"/>
    <lineage>
        <taxon>Eukaryota</taxon>
        <taxon>Viridiplantae</taxon>
        <taxon>Streptophyta</taxon>
        <taxon>Embryophyta</taxon>
        <taxon>Tracheophyta</taxon>
        <taxon>Spermatophyta</taxon>
        <taxon>Magnoliopsida</taxon>
        <taxon>Liliopsida</taxon>
        <taxon>Poales</taxon>
        <taxon>Poaceae</taxon>
        <taxon>BOP clade</taxon>
        <taxon>Oryzoideae</taxon>
        <taxon>Oryzeae</taxon>
        <taxon>Oryzinae</taxon>
        <taxon>Oryza</taxon>
        <taxon>Oryza sativa</taxon>
    </lineage>
</organism>
<feature type="region of interest" description="Disordered" evidence="1">
    <location>
        <begin position="118"/>
        <end position="166"/>
    </location>
</feature>
<dbReference type="InParanoid" id="A0A0N7KQC6"/>
<dbReference type="Proteomes" id="UP000059680">
    <property type="component" value="Chromosome 9"/>
</dbReference>
<dbReference type="PaxDb" id="39947-A0A0N7KQC6"/>
<keyword evidence="3" id="KW-1185">Reference proteome</keyword>
<reference evidence="2 3" key="2">
    <citation type="journal article" date="2013" name="Plant Cell Physiol.">
        <title>Rice Annotation Project Database (RAP-DB): an integrative and interactive database for rice genomics.</title>
        <authorList>
            <person name="Sakai H."/>
            <person name="Lee S.S."/>
            <person name="Tanaka T."/>
            <person name="Numa H."/>
            <person name="Kim J."/>
            <person name="Kawahara Y."/>
            <person name="Wakimoto H."/>
            <person name="Yang C.C."/>
            <person name="Iwamoto M."/>
            <person name="Abe T."/>
            <person name="Yamada Y."/>
            <person name="Muto A."/>
            <person name="Inokuchi H."/>
            <person name="Ikemura T."/>
            <person name="Matsumoto T."/>
            <person name="Sasaki T."/>
            <person name="Itoh T."/>
        </authorList>
    </citation>
    <scope>NUCLEOTIDE SEQUENCE [LARGE SCALE GENOMIC DNA]</scope>
    <source>
        <strain evidence="3">cv. Nipponbare</strain>
    </source>
</reference>
<evidence type="ECO:0000313" key="3">
    <source>
        <dbReference type="Proteomes" id="UP000059680"/>
    </source>
</evidence>
<feature type="compositionally biased region" description="Low complexity" evidence="1">
    <location>
        <begin position="126"/>
        <end position="139"/>
    </location>
</feature>
<name>A0A0N7KQC6_ORYSJ</name>
<reference evidence="3" key="1">
    <citation type="journal article" date="2005" name="Nature">
        <title>The map-based sequence of the rice genome.</title>
        <authorList>
            <consortium name="International rice genome sequencing project (IRGSP)"/>
            <person name="Matsumoto T."/>
            <person name="Wu J."/>
            <person name="Kanamori H."/>
            <person name="Katayose Y."/>
            <person name="Fujisawa M."/>
            <person name="Namiki N."/>
            <person name="Mizuno H."/>
            <person name="Yamamoto K."/>
            <person name="Antonio B.A."/>
            <person name="Baba T."/>
            <person name="Sakata K."/>
            <person name="Nagamura Y."/>
            <person name="Aoki H."/>
            <person name="Arikawa K."/>
            <person name="Arita K."/>
            <person name="Bito T."/>
            <person name="Chiden Y."/>
            <person name="Fujitsuka N."/>
            <person name="Fukunaka R."/>
            <person name="Hamada M."/>
            <person name="Harada C."/>
            <person name="Hayashi A."/>
            <person name="Hijishita S."/>
            <person name="Honda M."/>
            <person name="Hosokawa S."/>
            <person name="Ichikawa Y."/>
            <person name="Idonuma A."/>
            <person name="Iijima M."/>
            <person name="Ikeda M."/>
            <person name="Ikeno M."/>
            <person name="Ito K."/>
            <person name="Ito S."/>
            <person name="Ito T."/>
            <person name="Ito Y."/>
            <person name="Ito Y."/>
            <person name="Iwabuchi A."/>
            <person name="Kamiya K."/>
            <person name="Karasawa W."/>
            <person name="Kurita K."/>
            <person name="Katagiri S."/>
            <person name="Kikuta A."/>
            <person name="Kobayashi H."/>
            <person name="Kobayashi N."/>
            <person name="Machita K."/>
            <person name="Maehara T."/>
            <person name="Masukawa M."/>
            <person name="Mizubayashi T."/>
            <person name="Mukai Y."/>
            <person name="Nagasaki H."/>
            <person name="Nagata Y."/>
            <person name="Naito S."/>
            <person name="Nakashima M."/>
            <person name="Nakama Y."/>
            <person name="Nakamichi Y."/>
            <person name="Nakamura M."/>
            <person name="Meguro A."/>
            <person name="Negishi M."/>
            <person name="Ohta I."/>
            <person name="Ohta T."/>
            <person name="Okamoto M."/>
            <person name="Ono N."/>
            <person name="Saji S."/>
            <person name="Sakaguchi M."/>
            <person name="Sakai K."/>
            <person name="Shibata M."/>
            <person name="Shimokawa T."/>
            <person name="Song J."/>
            <person name="Takazaki Y."/>
            <person name="Terasawa K."/>
            <person name="Tsugane M."/>
            <person name="Tsuji K."/>
            <person name="Ueda S."/>
            <person name="Waki K."/>
            <person name="Yamagata H."/>
            <person name="Yamamoto M."/>
            <person name="Yamamoto S."/>
            <person name="Yamane H."/>
            <person name="Yoshiki S."/>
            <person name="Yoshihara R."/>
            <person name="Yukawa K."/>
            <person name="Zhong H."/>
            <person name="Yano M."/>
            <person name="Yuan Q."/>
            <person name="Ouyang S."/>
            <person name="Liu J."/>
            <person name="Jones K.M."/>
            <person name="Gansberger K."/>
            <person name="Moffat K."/>
            <person name="Hill J."/>
            <person name="Bera J."/>
            <person name="Fadrosh D."/>
            <person name="Jin S."/>
            <person name="Johri S."/>
            <person name="Kim M."/>
            <person name="Overton L."/>
            <person name="Reardon M."/>
            <person name="Tsitrin T."/>
            <person name="Vuong H."/>
            <person name="Weaver B."/>
            <person name="Ciecko A."/>
            <person name="Tallon L."/>
            <person name="Jackson J."/>
            <person name="Pai G."/>
            <person name="Aken S.V."/>
            <person name="Utterback T."/>
            <person name="Reidmuller S."/>
            <person name="Feldblyum T."/>
            <person name="Hsiao J."/>
            <person name="Zismann V."/>
            <person name="Iobst S."/>
            <person name="de Vazeille A.R."/>
            <person name="Buell C.R."/>
            <person name="Ying K."/>
            <person name="Li Y."/>
            <person name="Lu T."/>
            <person name="Huang Y."/>
            <person name="Zhao Q."/>
            <person name="Feng Q."/>
            <person name="Zhang L."/>
            <person name="Zhu J."/>
            <person name="Weng Q."/>
            <person name="Mu J."/>
            <person name="Lu Y."/>
            <person name="Fan D."/>
            <person name="Liu Y."/>
            <person name="Guan J."/>
            <person name="Zhang Y."/>
            <person name="Yu S."/>
            <person name="Liu X."/>
            <person name="Zhang Y."/>
            <person name="Hong G."/>
            <person name="Han B."/>
            <person name="Choisne N."/>
            <person name="Demange N."/>
            <person name="Orjeda G."/>
            <person name="Samain S."/>
            <person name="Cattolico L."/>
            <person name="Pelletier E."/>
            <person name="Couloux A."/>
            <person name="Segurens B."/>
            <person name="Wincker P."/>
            <person name="D'Hont A."/>
            <person name="Scarpelli C."/>
            <person name="Weissenbach J."/>
            <person name="Salanoubat M."/>
            <person name="Quetier F."/>
            <person name="Yu Y."/>
            <person name="Kim H.R."/>
            <person name="Rambo T."/>
            <person name="Currie J."/>
            <person name="Collura K."/>
            <person name="Luo M."/>
            <person name="Yang T."/>
            <person name="Ammiraju J.S.S."/>
            <person name="Engler F."/>
            <person name="Soderlund C."/>
            <person name="Wing R.A."/>
            <person name="Palmer L.E."/>
            <person name="de la Bastide M."/>
            <person name="Spiegel L."/>
            <person name="Nascimento L."/>
            <person name="Zutavern T."/>
            <person name="O'Shaughnessy A."/>
            <person name="Dike S."/>
            <person name="Dedhia N."/>
            <person name="Preston R."/>
            <person name="Balija V."/>
            <person name="McCombie W.R."/>
            <person name="Chow T."/>
            <person name="Chen H."/>
            <person name="Chung M."/>
            <person name="Chen C."/>
            <person name="Shaw J."/>
            <person name="Wu H."/>
            <person name="Hsiao K."/>
            <person name="Chao Y."/>
            <person name="Chu M."/>
            <person name="Cheng C."/>
            <person name="Hour A."/>
            <person name="Lee P."/>
            <person name="Lin S."/>
            <person name="Lin Y."/>
            <person name="Liou J."/>
            <person name="Liu S."/>
            <person name="Hsing Y."/>
            <person name="Raghuvanshi S."/>
            <person name="Mohanty A."/>
            <person name="Bharti A.K."/>
            <person name="Gaur A."/>
            <person name="Gupta V."/>
            <person name="Kumar D."/>
            <person name="Ravi V."/>
            <person name="Vij S."/>
            <person name="Kapur A."/>
            <person name="Khurana P."/>
            <person name="Khurana P."/>
            <person name="Khurana J.P."/>
            <person name="Tyagi A.K."/>
            <person name="Gaikwad K."/>
            <person name="Singh A."/>
            <person name="Dalal V."/>
            <person name="Srivastava S."/>
            <person name="Dixit A."/>
            <person name="Pal A.K."/>
            <person name="Ghazi I.A."/>
            <person name="Yadav M."/>
            <person name="Pandit A."/>
            <person name="Bhargava A."/>
            <person name="Sureshbabu K."/>
            <person name="Batra K."/>
            <person name="Sharma T.R."/>
            <person name="Mohapatra T."/>
            <person name="Singh N.K."/>
            <person name="Messing J."/>
            <person name="Nelson A.B."/>
            <person name="Fuks G."/>
            <person name="Kavchok S."/>
            <person name="Keizer G."/>
            <person name="Linton E."/>
            <person name="Llaca V."/>
            <person name="Song R."/>
            <person name="Tanyolac B."/>
            <person name="Young S."/>
            <person name="Ho-Il K."/>
            <person name="Hahn J.H."/>
            <person name="Sangsakoo G."/>
            <person name="Vanavichit A."/>
            <person name="de Mattos Luiz.A.T."/>
            <person name="Zimmer P.D."/>
            <person name="Malone G."/>
            <person name="Dellagostin O."/>
            <person name="de Oliveira A.C."/>
            <person name="Bevan M."/>
            <person name="Bancroft I."/>
            <person name="Minx P."/>
            <person name="Cordum H."/>
            <person name="Wilson R."/>
            <person name="Cheng Z."/>
            <person name="Jin W."/>
            <person name="Jiang J."/>
            <person name="Leong S.A."/>
            <person name="Iwama H."/>
            <person name="Gojobori T."/>
            <person name="Itoh T."/>
            <person name="Niimura Y."/>
            <person name="Fujii Y."/>
            <person name="Habara T."/>
            <person name="Sakai H."/>
            <person name="Sato Y."/>
            <person name="Wilson G."/>
            <person name="Kumar K."/>
            <person name="McCouch S."/>
            <person name="Juretic N."/>
            <person name="Hoen D."/>
            <person name="Wright S."/>
            <person name="Bruskiewich R."/>
            <person name="Bureau T."/>
            <person name="Miyao A."/>
            <person name="Hirochika H."/>
            <person name="Nishikawa T."/>
            <person name="Kadowaki K."/>
            <person name="Sugiura M."/>
            <person name="Burr B."/>
            <person name="Sasaki T."/>
        </authorList>
    </citation>
    <scope>NUCLEOTIDE SEQUENCE [LARGE SCALE GENOMIC DNA]</scope>
    <source>
        <strain evidence="3">cv. Nipponbare</strain>
    </source>
</reference>
<proteinExistence type="predicted"/>
<sequence length="177" mass="19044">MENTAAAVREGLKENRGWAFTWHPHMKDETARQCPQEGNDASSIIAAGPAEAGLGSHPPLTTYESTAGAPMLHHRPTSADMCDHCTSALHRLAFVRCRSHCTHQQILLAPCPPPSLPAAPRRTVPASSAAAHASPRQASLIQCRPRLIAPSRPPTTGHASSRHADLRHHRSCLYAPS</sequence>
<evidence type="ECO:0000313" key="2">
    <source>
        <dbReference type="EMBL" id="BAT06842.1"/>
    </source>
</evidence>
<dbReference type="AlphaFoldDB" id="A0A0N7KQC6"/>
<reference evidence="2 3" key="3">
    <citation type="journal article" date="2013" name="Rice">
        <title>Improvement of the Oryza sativa Nipponbare reference genome using next generation sequence and optical map data.</title>
        <authorList>
            <person name="Kawahara Y."/>
            <person name="de la Bastide M."/>
            <person name="Hamilton J.P."/>
            <person name="Kanamori H."/>
            <person name="McCombie W.R."/>
            <person name="Ouyang S."/>
            <person name="Schwartz D.C."/>
            <person name="Tanaka T."/>
            <person name="Wu J."/>
            <person name="Zhou S."/>
            <person name="Childs K.L."/>
            <person name="Davidson R.M."/>
            <person name="Lin H."/>
            <person name="Quesada-Ocampo L."/>
            <person name="Vaillancourt B."/>
            <person name="Sakai H."/>
            <person name="Lee S.S."/>
            <person name="Kim J."/>
            <person name="Numa H."/>
            <person name="Itoh T."/>
            <person name="Buell C.R."/>
            <person name="Matsumoto T."/>
        </authorList>
    </citation>
    <scope>NUCLEOTIDE SEQUENCE [LARGE SCALE GENOMIC DNA]</scope>
    <source>
        <strain evidence="3">cv. Nipponbare</strain>
    </source>
</reference>
<accession>A0A0N7KQC6</accession>
<dbReference type="EMBL" id="AP014965">
    <property type="protein sequence ID" value="BAT06842.1"/>
    <property type="molecule type" value="Genomic_DNA"/>
</dbReference>